<dbReference type="InterPro" id="IPR037923">
    <property type="entry name" value="HTH-like"/>
</dbReference>
<gene>
    <name evidence="5" type="ORF">BK123_07525</name>
</gene>
<dbReference type="Proteomes" id="UP000187074">
    <property type="component" value="Unassembled WGS sequence"/>
</dbReference>
<dbReference type="PANTHER" id="PTHR43280">
    <property type="entry name" value="ARAC-FAMILY TRANSCRIPTIONAL REGULATOR"/>
    <property type="match status" value="1"/>
</dbReference>
<evidence type="ECO:0000313" key="5">
    <source>
        <dbReference type="EMBL" id="OME94934.1"/>
    </source>
</evidence>
<proteinExistence type="predicted"/>
<keyword evidence="3" id="KW-0804">Transcription</keyword>
<dbReference type="OrthoDB" id="9791615at2"/>
<dbReference type="Pfam" id="PF12833">
    <property type="entry name" value="HTH_18"/>
    <property type="match status" value="1"/>
</dbReference>
<dbReference type="GO" id="GO:0003700">
    <property type="term" value="F:DNA-binding transcription factor activity"/>
    <property type="evidence" value="ECO:0007669"/>
    <property type="project" value="InterPro"/>
</dbReference>
<evidence type="ECO:0000256" key="1">
    <source>
        <dbReference type="ARBA" id="ARBA00023015"/>
    </source>
</evidence>
<dbReference type="Gene3D" id="2.60.120.10">
    <property type="entry name" value="Jelly Rolls"/>
    <property type="match status" value="1"/>
</dbReference>
<dbReference type="STRING" id="1401.BK123_07525"/>
<evidence type="ECO:0000313" key="6">
    <source>
        <dbReference type="Proteomes" id="UP000187074"/>
    </source>
</evidence>
<evidence type="ECO:0000256" key="3">
    <source>
        <dbReference type="ARBA" id="ARBA00023163"/>
    </source>
</evidence>
<organism evidence="5 6">
    <name type="scientific">Paenibacillus lautus</name>
    <name type="common">Bacillus lautus</name>
    <dbReference type="NCBI Taxonomy" id="1401"/>
    <lineage>
        <taxon>Bacteria</taxon>
        <taxon>Bacillati</taxon>
        <taxon>Bacillota</taxon>
        <taxon>Bacilli</taxon>
        <taxon>Bacillales</taxon>
        <taxon>Paenibacillaceae</taxon>
        <taxon>Paenibacillus</taxon>
    </lineage>
</organism>
<dbReference type="AlphaFoldDB" id="A0A1R1B5U6"/>
<dbReference type="InterPro" id="IPR003313">
    <property type="entry name" value="AraC-bd"/>
</dbReference>
<dbReference type="PANTHER" id="PTHR43280:SF28">
    <property type="entry name" value="HTH-TYPE TRANSCRIPTIONAL ACTIVATOR RHAS"/>
    <property type="match status" value="1"/>
</dbReference>
<dbReference type="InterPro" id="IPR018060">
    <property type="entry name" value="HTH_AraC"/>
</dbReference>
<feature type="domain" description="HTH araC/xylS-type" evidence="4">
    <location>
        <begin position="197"/>
        <end position="295"/>
    </location>
</feature>
<evidence type="ECO:0000256" key="2">
    <source>
        <dbReference type="ARBA" id="ARBA00023125"/>
    </source>
</evidence>
<dbReference type="PROSITE" id="PS01124">
    <property type="entry name" value="HTH_ARAC_FAMILY_2"/>
    <property type="match status" value="1"/>
</dbReference>
<sequence length="295" mass="33943">MSNPKELHENTRLDYKAYPVQVFNNFCSHAKTKDCILYLHWHEHFEIISMRQGHAVFHIDTTPYDVKAGEMIIIPGGSLHVGYALEDGDVRFDCVVVNASLFNDFLHDPIHVRYVAPYMEGQLRFPVKPAENHPAGADCYPLLDEVIEELVARRPAYELIAKSKLYTVIVLLARTFMPTQFTEKSAEPYFANRDRYKKLIQHIESNIGEKLSVETAAAEVGLNPFHFCKMFKRLTGRTFVDYVNLTRMNEAEKLLRERSLTITEIAGIVGCSNPNYFTKLYKQYKSMTPSQARQL</sequence>
<dbReference type="GO" id="GO:0043565">
    <property type="term" value="F:sequence-specific DNA binding"/>
    <property type="evidence" value="ECO:0007669"/>
    <property type="project" value="InterPro"/>
</dbReference>
<dbReference type="InterPro" id="IPR009057">
    <property type="entry name" value="Homeodomain-like_sf"/>
</dbReference>
<dbReference type="SMART" id="SM00342">
    <property type="entry name" value="HTH_ARAC"/>
    <property type="match status" value="1"/>
</dbReference>
<reference evidence="5 6" key="1">
    <citation type="submission" date="2016-11" db="EMBL/GenBank/DDBJ databases">
        <title>Paenibacillus species isolates.</title>
        <authorList>
            <person name="Beno S.M."/>
        </authorList>
    </citation>
    <scope>NUCLEOTIDE SEQUENCE [LARGE SCALE GENOMIC DNA]</scope>
    <source>
        <strain evidence="5 6">FSL F4-0100</strain>
    </source>
</reference>
<dbReference type="Gene3D" id="1.10.10.60">
    <property type="entry name" value="Homeodomain-like"/>
    <property type="match status" value="2"/>
</dbReference>
<dbReference type="Pfam" id="PF02311">
    <property type="entry name" value="AraC_binding"/>
    <property type="match status" value="1"/>
</dbReference>
<keyword evidence="1" id="KW-0805">Transcription regulation</keyword>
<accession>A0A1R1B5U6</accession>
<dbReference type="RefSeq" id="WP_076321754.1">
    <property type="nucleotide sequence ID" value="NZ_MRTF01000002.1"/>
</dbReference>
<dbReference type="SUPFAM" id="SSF51215">
    <property type="entry name" value="Regulatory protein AraC"/>
    <property type="match status" value="1"/>
</dbReference>
<dbReference type="SUPFAM" id="SSF46689">
    <property type="entry name" value="Homeodomain-like"/>
    <property type="match status" value="2"/>
</dbReference>
<name>A0A1R1B5U6_PAELA</name>
<evidence type="ECO:0000259" key="4">
    <source>
        <dbReference type="PROSITE" id="PS01124"/>
    </source>
</evidence>
<dbReference type="InterPro" id="IPR014710">
    <property type="entry name" value="RmlC-like_jellyroll"/>
</dbReference>
<protein>
    <submittedName>
        <fullName evidence="5">AraC family transcriptional regulator</fullName>
    </submittedName>
</protein>
<dbReference type="EMBL" id="MRTF01000002">
    <property type="protein sequence ID" value="OME94934.1"/>
    <property type="molecule type" value="Genomic_DNA"/>
</dbReference>
<keyword evidence="2" id="KW-0238">DNA-binding</keyword>
<comment type="caution">
    <text evidence="5">The sequence shown here is derived from an EMBL/GenBank/DDBJ whole genome shotgun (WGS) entry which is preliminary data.</text>
</comment>